<evidence type="ECO:0000313" key="2">
    <source>
        <dbReference type="Proteomes" id="UP000807353"/>
    </source>
</evidence>
<organism evidence="1 2">
    <name type="scientific">Collybia nuda</name>
    <dbReference type="NCBI Taxonomy" id="64659"/>
    <lineage>
        <taxon>Eukaryota</taxon>
        <taxon>Fungi</taxon>
        <taxon>Dikarya</taxon>
        <taxon>Basidiomycota</taxon>
        <taxon>Agaricomycotina</taxon>
        <taxon>Agaricomycetes</taxon>
        <taxon>Agaricomycetidae</taxon>
        <taxon>Agaricales</taxon>
        <taxon>Tricholomatineae</taxon>
        <taxon>Clitocybaceae</taxon>
        <taxon>Collybia</taxon>
    </lineage>
</organism>
<dbReference type="Proteomes" id="UP000807353">
    <property type="component" value="Unassembled WGS sequence"/>
</dbReference>
<comment type="caution">
    <text evidence="1">The sequence shown here is derived from an EMBL/GenBank/DDBJ whole genome shotgun (WGS) entry which is preliminary data.</text>
</comment>
<gene>
    <name evidence="1" type="ORF">BDZ94DRAFT_1254488</name>
</gene>
<evidence type="ECO:0000313" key="1">
    <source>
        <dbReference type="EMBL" id="KAF9465100.1"/>
    </source>
</evidence>
<proteinExistence type="predicted"/>
<sequence>MPVTIGIEKGPRSGDAPRYRRWGRGYVASSTIVLILVEAGVQCLVMRIIIIEAPSDAPKGAFLLESSVQGMYQLKYTTEITNGILLVQ</sequence>
<keyword evidence="2" id="KW-1185">Reference proteome</keyword>
<name>A0A9P6CK88_9AGAR</name>
<accession>A0A9P6CK88</accession>
<protein>
    <submittedName>
        <fullName evidence="1">Uncharacterized protein</fullName>
    </submittedName>
</protein>
<dbReference type="EMBL" id="MU150249">
    <property type="protein sequence ID" value="KAF9465100.1"/>
    <property type="molecule type" value="Genomic_DNA"/>
</dbReference>
<dbReference type="AlphaFoldDB" id="A0A9P6CK88"/>
<reference evidence="1" key="1">
    <citation type="submission" date="2020-11" db="EMBL/GenBank/DDBJ databases">
        <authorList>
            <consortium name="DOE Joint Genome Institute"/>
            <person name="Ahrendt S."/>
            <person name="Riley R."/>
            <person name="Andreopoulos W."/>
            <person name="Labutti K."/>
            <person name="Pangilinan J."/>
            <person name="Ruiz-Duenas F.J."/>
            <person name="Barrasa J.M."/>
            <person name="Sanchez-Garcia M."/>
            <person name="Camarero S."/>
            <person name="Miyauchi S."/>
            <person name="Serrano A."/>
            <person name="Linde D."/>
            <person name="Babiker R."/>
            <person name="Drula E."/>
            <person name="Ayuso-Fernandez I."/>
            <person name="Pacheco R."/>
            <person name="Padilla G."/>
            <person name="Ferreira P."/>
            <person name="Barriuso J."/>
            <person name="Kellner H."/>
            <person name="Castanera R."/>
            <person name="Alfaro M."/>
            <person name="Ramirez L."/>
            <person name="Pisabarro A.G."/>
            <person name="Kuo A."/>
            <person name="Tritt A."/>
            <person name="Lipzen A."/>
            <person name="He G."/>
            <person name="Yan M."/>
            <person name="Ng V."/>
            <person name="Cullen D."/>
            <person name="Martin F."/>
            <person name="Rosso M.-N."/>
            <person name="Henrissat B."/>
            <person name="Hibbett D."/>
            <person name="Martinez A.T."/>
            <person name="Grigoriev I.V."/>
        </authorList>
    </citation>
    <scope>NUCLEOTIDE SEQUENCE</scope>
    <source>
        <strain evidence="1">CBS 247.69</strain>
    </source>
</reference>